<protein>
    <recommendedName>
        <fullName evidence="5">Membrane-associated protein</fullName>
    </recommendedName>
</protein>
<dbReference type="InParanoid" id="A0A0D2WP11"/>
<feature type="signal peptide" evidence="2">
    <location>
        <begin position="1"/>
        <end position="18"/>
    </location>
</feature>
<dbReference type="PhylomeDB" id="A0A0D2WP11"/>
<evidence type="ECO:0000256" key="1">
    <source>
        <dbReference type="SAM" id="MobiDB-lite"/>
    </source>
</evidence>
<keyword evidence="2" id="KW-0732">Signal</keyword>
<sequence>MKPLRALLTALIVAGVMAISMSIRWESMSSDSSLAMEEKPLLPEDHPVERSMHRSTTETVQRLTLLPRSQSFEHASGVSTRTDGGDDGMISTTAAVETANPSYPTPSPTGTRPSATPNTNPELSLGTFVWRNARDRPDPAAFALEAEFSNRVGWCVFQDVTSEQRLRYDHSEYVLSTASHVHMLPMAEIASDSNANSDSPASCESPAAPLQTATAGMLAVVCDKPCDDRNTCVWSTLRWVADGCSPMMPKVAPRPSYTRSLSALQTCIQLRKSILFLGDSTLRGLYLRLLDLVGAELPPPAFHASHAARNEDVLLFYSFWPHLEWSQNLPVPPSDESFEVHLLETLALFESTRQQHSPTLRDSIEGNSPLTIVLFGQWCKSALIERAQEILVARYSKDGLHLPTSVQVIVKSHSPGFDHDWMVESLAQHDTLRAHVQRHRGWKWLDTLTTSLPVWFRFKHDRCRCHSYSQVNTASVASRVIGEVNDVWFELLMQLVCEDEAKR</sequence>
<organism evidence="3 4">
    <name type="scientific">Capsaspora owczarzaki (strain ATCC 30864)</name>
    <dbReference type="NCBI Taxonomy" id="595528"/>
    <lineage>
        <taxon>Eukaryota</taxon>
        <taxon>Filasterea</taxon>
        <taxon>Capsaspora</taxon>
    </lineage>
</organism>
<feature type="compositionally biased region" description="Polar residues" evidence="1">
    <location>
        <begin position="90"/>
        <end position="121"/>
    </location>
</feature>
<name>A0A0D2WP11_CAPO3</name>
<reference evidence="4" key="1">
    <citation type="submission" date="2011-02" db="EMBL/GenBank/DDBJ databases">
        <title>The Genome Sequence of Capsaspora owczarzaki ATCC 30864.</title>
        <authorList>
            <person name="Russ C."/>
            <person name="Cuomo C."/>
            <person name="Burger G."/>
            <person name="Gray M.W."/>
            <person name="Holland P.W.H."/>
            <person name="King N."/>
            <person name="Lang F.B.F."/>
            <person name="Roger A.J."/>
            <person name="Ruiz-Trillo I."/>
            <person name="Young S.K."/>
            <person name="Zeng Q."/>
            <person name="Gargeya S."/>
            <person name="Alvarado L."/>
            <person name="Berlin A."/>
            <person name="Chapman S.B."/>
            <person name="Chen Z."/>
            <person name="Freedman E."/>
            <person name="Gellesch M."/>
            <person name="Goldberg J."/>
            <person name="Griggs A."/>
            <person name="Gujja S."/>
            <person name="Heilman E."/>
            <person name="Heiman D."/>
            <person name="Howarth C."/>
            <person name="Mehta T."/>
            <person name="Neiman D."/>
            <person name="Pearson M."/>
            <person name="Roberts A."/>
            <person name="Saif S."/>
            <person name="Shea T."/>
            <person name="Shenoy N."/>
            <person name="Sisk P."/>
            <person name="Stolte C."/>
            <person name="Sykes S."/>
            <person name="White J."/>
            <person name="Yandava C."/>
            <person name="Haas B."/>
            <person name="Nusbaum C."/>
            <person name="Birren B."/>
        </authorList>
    </citation>
    <scope>NUCLEOTIDE SEQUENCE</scope>
    <source>
        <strain evidence="4">ATCC 30864</strain>
    </source>
</reference>
<evidence type="ECO:0000313" key="3">
    <source>
        <dbReference type="EMBL" id="KJE92293.1"/>
    </source>
</evidence>
<evidence type="ECO:0008006" key="5">
    <source>
        <dbReference type="Google" id="ProtNLM"/>
    </source>
</evidence>
<keyword evidence="4" id="KW-1185">Reference proteome</keyword>
<feature type="region of interest" description="Disordered" evidence="1">
    <location>
        <begin position="66"/>
        <end position="121"/>
    </location>
</feature>
<evidence type="ECO:0000313" key="4">
    <source>
        <dbReference type="Proteomes" id="UP000008743"/>
    </source>
</evidence>
<gene>
    <name evidence="3" type="ORF">CAOG_003294</name>
</gene>
<proteinExistence type="predicted"/>
<dbReference type="AlphaFoldDB" id="A0A0D2WP11"/>
<dbReference type="EMBL" id="KE346363">
    <property type="protein sequence ID" value="KJE92293.1"/>
    <property type="molecule type" value="Genomic_DNA"/>
</dbReference>
<accession>A0A0D2WP11</accession>
<dbReference type="RefSeq" id="XP_004364133.1">
    <property type="nucleotide sequence ID" value="XM_004364076.1"/>
</dbReference>
<feature type="chain" id="PRO_5002255123" description="Membrane-associated protein" evidence="2">
    <location>
        <begin position="19"/>
        <end position="503"/>
    </location>
</feature>
<dbReference type="Proteomes" id="UP000008743">
    <property type="component" value="Unassembled WGS sequence"/>
</dbReference>
<evidence type="ECO:0000256" key="2">
    <source>
        <dbReference type="SAM" id="SignalP"/>
    </source>
</evidence>
<feature type="compositionally biased region" description="Polar residues" evidence="1">
    <location>
        <begin position="66"/>
        <end position="82"/>
    </location>
</feature>